<organism evidence="2 3">
    <name type="scientific">Acrobeloides nanus</name>
    <dbReference type="NCBI Taxonomy" id="290746"/>
    <lineage>
        <taxon>Eukaryota</taxon>
        <taxon>Metazoa</taxon>
        <taxon>Ecdysozoa</taxon>
        <taxon>Nematoda</taxon>
        <taxon>Chromadorea</taxon>
        <taxon>Rhabditida</taxon>
        <taxon>Tylenchina</taxon>
        <taxon>Cephalobomorpha</taxon>
        <taxon>Cephaloboidea</taxon>
        <taxon>Cephalobidae</taxon>
        <taxon>Acrobeloides</taxon>
    </lineage>
</organism>
<feature type="domain" description="Methyltransferase" evidence="1">
    <location>
        <begin position="60"/>
        <end position="152"/>
    </location>
</feature>
<dbReference type="Gene3D" id="3.40.50.150">
    <property type="entry name" value="Vaccinia Virus protein VP39"/>
    <property type="match status" value="1"/>
</dbReference>
<keyword evidence="2" id="KW-1185">Reference proteome</keyword>
<dbReference type="AlphaFoldDB" id="A0A914CVS4"/>
<evidence type="ECO:0000313" key="3">
    <source>
        <dbReference type="WBParaSite" id="ACRNAN_scaffold1530.g29752.t1"/>
    </source>
</evidence>
<accession>A0A914CVS4</accession>
<sequence length="214" mass="24899">MTEKAVIKPFFFLDENQQVEYYNNWAQKYEEDSAKVGYNAPENTLEFCLKWLKSSDSDRILDVGCGTGHMGNLLLQHGYNNLDGHDGSEKMLEIAKQKRVYQNLYYEILVPGKHSNIPSESYDGLVTVGTILPGHLNSDHVSEMLRFLKKDGRLIIGMRKQWLTFPGDEYKWNYDLESEFKKLEQEGKWKLLEKKFKNEHSSGVEGVYLVYEKL</sequence>
<protein>
    <submittedName>
        <fullName evidence="3">Methyltransferase domain-containing protein</fullName>
    </submittedName>
</protein>
<evidence type="ECO:0000313" key="2">
    <source>
        <dbReference type="Proteomes" id="UP000887540"/>
    </source>
</evidence>
<dbReference type="CDD" id="cd02440">
    <property type="entry name" value="AdoMet_MTases"/>
    <property type="match status" value="1"/>
</dbReference>
<dbReference type="InterPro" id="IPR029063">
    <property type="entry name" value="SAM-dependent_MTases_sf"/>
</dbReference>
<dbReference type="InterPro" id="IPR041698">
    <property type="entry name" value="Methyltransf_25"/>
</dbReference>
<dbReference type="Pfam" id="PF13649">
    <property type="entry name" value="Methyltransf_25"/>
    <property type="match status" value="1"/>
</dbReference>
<dbReference type="Proteomes" id="UP000887540">
    <property type="component" value="Unplaced"/>
</dbReference>
<dbReference type="WBParaSite" id="ACRNAN_scaffold1530.g29752.t1">
    <property type="protein sequence ID" value="ACRNAN_scaffold1530.g29752.t1"/>
    <property type="gene ID" value="ACRNAN_scaffold1530.g29752"/>
</dbReference>
<name>A0A914CVS4_9BILA</name>
<dbReference type="PANTHER" id="PTHR43591">
    <property type="entry name" value="METHYLTRANSFERASE"/>
    <property type="match status" value="1"/>
</dbReference>
<proteinExistence type="predicted"/>
<reference evidence="3" key="1">
    <citation type="submission" date="2022-11" db="UniProtKB">
        <authorList>
            <consortium name="WormBaseParasite"/>
        </authorList>
    </citation>
    <scope>IDENTIFICATION</scope>
</reference>
<dbReference type="PANTHER" id="PTHR43591:SF110">
    <property type="entry name" value="RHODANESE DOMAIN-CONTAINING PROTEIN"/>
    <property type="match status" value="1"/>
</dbReference>
<dbReference type="SUPFAM" id="SSF53335">
    <property type="entry name" value="S-adenosyl-L-methionine-dependent methyltransferases"/>
    <property type="match status" value="1"/>
</dbReference>
<evidence type="ECO:0000259" key="1">
    <source>
        <dbReference type="Pfam" id="PF13649"/>
    </source>
</evidence>